<organism evidence="1 2">
    <name type="scientific">Pontibacterium sinense</name>
    <dbReference type="NCBI Taxonomy" id="2781979"/>
    <lineage>
        <taxon>Bacteria</taxon>
        <taxon>Pseudomonadati</taxon>
        <taxon>Pseudomonadota</taxon>
        <taxon>Gammaproteobacteria</taxon>
        <taxon>Oceanospirillales</taxon>
        <taxon>Oceanospirillaceae</taxon>
        <taxon>Pontibacterium</taxon>
    </lineage>
</organism>
<dbReference type="Gene3D" id="6.10.280.50">
    <property type="match status" value="1"/>
</dbReference>
<reference evidence="1" key="1">
    <citation type="submission" date="2020-10" db="EMBL/GenBank/DDBJ databases">
        <title>Bacterium isolated from coastal waters sediment.</title>
        <authorList>
            <person name="Chen R.-J."/>
            <person name="Lu D.-C."/>
            <person name="Zhu K.-L."/>
            <person name="Du Z.-J."/>
        </authorList>
    </citation>
    <scope>NUCLEOTIDE SEQUENCE</scope>
    <source>
        <strain evidence="1">N1Y112</strain>
    </source>
</reference>
<evidence type="ECO:0000313" key="1">
    <source>
        <dbReference type="EMBL" id="MBE9399619.1"/>
    </source>
</evidence>
<comment type="caution">
    <text evidence="1">The sequence shown here is derived from an EMBL/GenBank/DDBJ whole genome shotgun (WGS) entry which is preliminary data.</text>
</comment>
<dbReference type="AlphaFoldDB" id="A0A8J7FHT4"/>
<proteinExistence type="predicted"/>
<protein>
    <submittedName>
        <fullName evidence="1">DUF465 domain-containing protein</fullName>
    </submittedName>
</protein>
<gene>
    <name evidence="1" type="ORF">IOQ59_20340</name>
</gene>
<evidence type="ECO:0000313" key="2">
    <source>
        <dbReference type="Proteomes" id="UP000640333"/>
    </source>
</evidence>
<name>A0A8J7FHT4_9GAMM</name>
<sequence length="77" mass="9353">MSDLDHSLYTDFPEYRERIHLLKLEDPVFASKATEYHKLDHSVRGLEMAYLSVSNDCFRDMKMRRLRLKDELFRMLQ</sequence>
<dbReference type="EMBL" id="JADEYS010000031">
    <property type="protein sequence ID" value="MBE9399619.1"/>
    <property type="molecule type" value="Genomic_DNA"/>
</dbReference>
<dbReference type="Pfam" id="PF04325">
    <property type="entry name" value="DUF465"/>
    <property type="match status" value="1"/>
</dbReference>
<accession>A0A8J7FHT4</accession>
<dbReference type="Proteomes" id="UP000640333">
    <property type="component" value="Unassembled WGS sequence"/>
</dbReference>
<dbReference type="InterPro" id="IPR007420">
    <property type="entry name" value="DUF465"/>
</dbReference>
<dbReference type="RefSeq" id="WP_193955315.1">
    <property type="nucleotide sequence ID" value="NZ_JADEYS010000031.1"/>
</dbReference>
<dbReference type="InterPro" id="IPR038444">
    <property type="entry name" value="DUF465_sf"/>
</dbReference>
<keyword evidence="2" id="KW-1185">Reference proteome</keyword>